<dbReference type="InterPro" id="IPR043502">
    <property type="entry name" value="DNA/RNA_pol_sf"/>
</dbReference>
<keyword evidence="3" id="KW-0548">Nucleotidyltransferase</keyword>
<dbReference type="SUPFAM" id="SSF56672">
    <property type="entry name" value="DNA/RNA polymerases"/>
    <property type="match status" value="1"/>
</dbReference>
<gene>
    <name evidence="10" type="ORF">CUNI_LOCUS18705</name>
</gene>
<proteinExistence type="predicted"/>
<comment type="caution">
    <text evidence="10">The sequence shown here is derived from an EMBL/GenBank/DDBJ whole genome shotgun (WGS) entry which is preliminary data.</text>
</comment>
<dbReference type="InterPro" id="IPR012337">
    <property type="entry name" value="RNaseH-like_sf"/>
</dbReference>
<dbReference type="GO" id="GO:0003964">
    <property type="term" value="F:RNA-directed DNA polymerase activity"/>
    <property type="evidence" value="ECO:0007669"/>
    <property type="project" value="UniProtKB-KW"/>
</dbReference>
<dbReference type="FunFam" id="3.30.70.270:FF:000020">
    <property type="entry name" value="Transposon Tf2-6 polyprotein-like Protein"/>
    <property type="match status" value="1"/>
</dbReference>
<dbReference type="InterPro" id="IPR000477">
    <property type="entry name" value="RT_dom"/>
</dbReference>
<dbReference type="GO" id="GO:0003676">
    <property type="term" value="F:nucleic acid binding"/>
    <property type="evidence" value="ECO:0007669"/>
    <property type="project" value="InterPro"/>
</dbReference>
<dbReference type="FunFam" id="3.10.20.370:FF:000001">
    <property type="entry name" value="Retrovirus-related Pol polyprotein from transposon 17.6-like protein"/>
    <property type="match status" value="1"/>
</dbReference>
<dbReference type="OrthoDB" id="10051443at2759"/>
<dbReference type="InterPro" id="IPR054465">
    <property type="entry name" value="Integrase_p58-like_C"/>
</dbReference>
<evidence type="ECO:0000256" key="1">
    <source>
        <dbReference type="ARBA" id="ARBA00022670"/>
    </source>
</evidence>
<evidence type="ECO:0000256" key="6">
    <source>
        <dbReference type="ARBA" id="ARBA00022801"/>
    </source>
</evidence>
<dbReference type="GO" id="GO:0015074">
    <property type="term" value="P:DNA integration"/>
    <property type="evidence" value="ECO:0007669"/>
    <property type="project" value="InterPro"/>
</dbReference>
<evidence type="ECO:0000256" key="5">
    <source>
        <dbReference type="ARBA" id="ARBA00022759"/>
    </source>
</evidence>
<dbReference type="Pfam" id="PF17921">
    <property type="entry name" value="Integrase_H2C2"/>
    <property type="match status" value="1"/>
</dbReference>
<reference evidence="10" key="1">
    <citation type="submission" date="2021-04" db="EMBL/GenBank/DDBJ databases">
        <authorList>
            <consortium name="Molecular Ecology Group"/>
        </authorList>
    </citation>
    <scope>NUCLEOTIDE SEQUENCE</scope>
</reference>
<keyword evidence="5" id="KW-0255">Endonuclease</keyword>
<evidence type="ECO:0000256" key="3">
    <source>
        <dbReference type="ARBA" id="ARBA00022695"/>
    </source>
</evidence>
<dbReference type="GO" id="GO:0006508">
    <property type="term" value="P:proteolysis"/>
    <property type="evidence" value="ECO:0007669"/>
    <property type="project" value="UniProtKB-KW"/>
</dbReference>
<sequence>MTSGSLRYFRGFANSIPCTVIRDTGATLIGVHRALVQEKDYTGEHIVCRTFGGNKERYKVALVKINCPFYTGITKAAVLPAPCAGILIGNVPNVNTDDELAIKNWEEQFPNVNAVTRQQTQKQEDKAQTDLIQSISIPNMETPAGGQPSFSELQRTDPTLKKCFNLVNEKPRISKSGRWWFTLKKDILARVYKKGTMTVSQTVLPEQFRKKVLEMAHDAPFSGHMGTAKTKSRILGQFYWPGYSKDTKTFVRTCEICQKQSQKGKNPKAHIQVTDLASRPFQKIAVDIIGPLNVTSNKGNRYILTVIDLCTRWPEAIPLRNITAEAIVEAFIHIFSRIGFPRTILSDRGTQFISAATQAVTKMMGIKQQFASPYHPQTNGIVENLNGTLKRMLAKISAERPADWDIFLPAILFAYREVPQSSTGHSPFELVYGANPRGPLQIYKELITGKVEDQPTIDAYNMVISLRERIIKSCMAAKQALETSGTVYRQYANRNAKTVALKEEEEVLLLLPLPSDKLSVSWQGPYKVTKKISDVDYEILVKGKPKIFHINMLKPFKIRDELQPPRHINEHIASLALTINEQQEDTITDQIPTPSTTVESSWKDIKVNSEIPHEDRALLMKILQQFHDIFSDTPGSTSVIKHHIRLTTEIPVKTKPYPIPLHYQKQVEAEISELEKCGIIRRSSSNYSSPLVIVKKKDSTLRICVDYRKINAITHLDAEPIPNADELIATMCQSQFFSKLDLTKGYWQIPVTEESRHITAFATPMGLFEWCKMPFGLQNSPATFVRMMRIVLKDIKNVATYMDDICIHNANMQDHISSLTQVFKRLREFGLKVKPSKVEIGFTKIDFLGHKIGNGFLQTDDKIISKILDIKAPTTKKQVRSMLGLINYYNKFLPDFAGMTAALSSLVKKGLPTKIAWTPQLEQILTNIKTAFSKSPILKLPDLEKPFILQCDASGYSISCILLQEHENILHPVLYSSRKLSEAEKRYATVELEALSLVVGVTKFAKYLLGRKFIVQTDNKPLTVFKEGTPKNHRIYRWSLLLQNYSFELVHISGINNALADILSRL</sequence>
<evidence type="ECO:0000259" key="9">
    <source>
        <dbReference type="PROSITE" id="PS50994"/>
    </source>
</evidence>
<dbReference type="PANTHER" id="PTHR37984:SF5">
    <property type="entry name" value="PROTEIN NYNRIN-LIKE"/>
    <property type="match status" value="1"/>
</dbReference>
<dbReference type="GO" id="GO:0004519">
    <property type="term" value="F:endonuclease activity"/>
    <property type="evidence" value="ECO:0007669"/>
    <property type="project" value="UniProtKB-KW"/>
</dbReference>
<name>A0A8S3ZUC7_9EUPU</name>
<dbReference type="Gene3D" id="3.10.20.370">
    <property type="match status" value="1"/>
</dbReference>
<dbReference type="Gene3D" id="1.10.340.70">
    <property type="match status" value="1"/>
</dbReference>
<dbReference type="FunFam" id="1.10.340.70:FF:000001">
    <property type="entry name" value="Retrovirus-related Pol polyprotein from transposon gypsy-like Protein"/>
    <property type="match status" value="1"/>
</dbReference>
<feature type="domain" description="Reverse transcriptase" evidence="8">
    <location>
        <begin position="675"/>
        <end position="852"/>
    </location>
</feature>
<dbReference type="PROSITE" id="PS50878">
    <property type="entry name" value="RT_POL"/>
    <property type="match status" value="1"/>
</dbReference>
<dbReference type="Pfam" id="PF00078">
    <property type="entry name" value="RVT_1"/>
    <property type="match status" value="1"/>
</dbReference>
<protein>
    <recommendedName>
        <fullName evidence="12">Reverse transcriptase</fullName>
    </recommendedName>
</protein>
<dbReference type="GO" id="GO:0008233">
    <property type="term" value="F:peptidase activity"/>
    <property type="evidence" value="ECO:0007669"/>
    <property type="project" value="UniProtKB-KW"/>
</dbReference>
<organism evidence="10 11">
    <name type="scientific">Candidula unifasciata</name>
    <dbReference type="NCBI Taxonomy" id="100452"/>
    <lineage>
        <taxon>Eukaryota</taxon>
        <taxon>Metazoa</taxon>
        <taxon>Spiralia</taxon>
        <taxon>Lophotrochozoa</taxon>
        <taxon>Mollusca</taxon>
        <taxon>Gastropoda</taxon>
        <taxon>Heterobranchia</taxon>
        <taxon>Euthyneura</taxon>
        <taxon>Panpulmonata</taxon>
        <taxon>Eupulmonata</taxon>
        <taxon>Stylommatophora</taxon>
        <taxon>Helicina</taxon>
        <taxon>Helicoidea</taxon>
        <taxon>Geomitridae</taxon>
        <taxon>Candidula</taxon>
    </lineage>
</organism>
<feature type="domain" description="Integrase catalytic" evidence="9">
    <location>
        <begin position="276"/>
        <end position="435"/>
    </location>
</feature>
<dbReference type="Pfam" id="PF00665">
    <property type="entry name" value="rve"/>
    <property type="match status" value="1"/>
</dbReference>
<dbReference type="InterPro" id="IPR050951">
    <property type="entry name" value="Retrovirus_Pol_polyprotein"/>
</dbReference>
<dbReference type="Gene3D" id="3.30.70.270">
    <property type="match status" value="2"/>
</dbReference>
<keyword evidence="6" id="KW-0378">Hydrolase</keyword>
<dbReference type="InterPro" id="IPR036397">
    <property type="entry name" value="RNaseH_sf"/>
</dbReference>
<keyword evidence="11" id="KW-1185">Reference proteome</keyword>
<evidence type="ECO:0000259" key="8">
    <source>
        <dbReference type="PROSITE" id="PS50878"/>
    </source>
</evidence>
<dbReference type="CDD" id="cd01647">
    <property type="entry name" value="RT_LTR"/>
    <property type="match status" value="1"/>
</dbReference>
<accession>A0A8S3ZUC7</accession>
<evidence type="ECO:0008006" key="12">
    <source>
        <dbReference type="Google" id="ProtNLM"/>
    </source>
</evidence>
<dbReference type="CDD" id="cd09274">
    <property type="entry name" value="RNase_HI_RT_Ty3"/>
    <property type="match status" value="1"/>
</dbReference>
<dbReference type="AlphaFoldDB" id="A0A8S3ZUC7"/>
<keyword evidence="4" id="KW-0540">Nuclease</keyword>
<evidence type="ECO:0000256" key="2">
    <source>
        <dbReference type="ARBA" id="ARBA00022679"/>
    </source>
</evidence>
<dbReference type="PROSITE" id="PS50994">
    <property type="entry name" value="INTEGRASE"/>
    <property type="match status" value="1"/>
</dbReference>
<dbReference type="Pfam" id="PF17917">
    <property type="entry name" value="RT_RNaseH"/>
    <property type="match status" value="1"/>
</dbReference>
<keyword evidence="1" id="KW-0645">Protease</keyword>
<dbReference type="Pfam" id="PF22938">
    <property type="entry name" value="Integrase_p58_C"/>
    <property type="match status" value="1"/>
</dbReference>
<dbReference type="FunFam" id="3.30.420.10:FF:000032">
    <property type="entry name" value="Retrovirus-related Pol polyprotein from transposon 297-like Protein"/>
    <property type="match status" value="1"/>
</dbReference>
<evidence type="ECO:0000313" key="10">
    <source>
        <dbReference type="EMBL" id="CAG5133147.1"/>
    </source>
</evidence>
<dbReference type="Proteomes" id="UP000678393">
    <property type="component" value="Unassembled WGS sequence"/>
</dbReference>
<keyword evidence="7" id="KW-0695">RNA-directed DNA polymerase</keyword>
<evidence type="ECO:0000256" key="4">
    <source>
        <dbReference type="ARBA" id="ARBA00022722"/>
    </source>
</evidence>
<keyword evidence="2" id="KW-0808">Transferase</keyword>
<dbReference type="Gene3D" id="3.10.10.10">
    <property type="entry name" value="HIV Type 1 Reverse Transcriptase, subunit A, domain 1"/>
    <property type="match status" value="1"/>
</dbReference>
<dbReference type="FunFam" id="3.10.10.10:FF:000007">
    <property type="entry name" value="Retrovirus-related Pol polyprotein from transposon 17.6-like Protein"/>
    <property type="match status" value="1"/>
</dbReference>
<dbReference type="EMBL" id="CAJHNH020005966">
    <property type="protein sequence ID" value="CAG5133147.1"/>
    <property type="molecule type" value="Genomic_DNA"/>
</dbReference>
<dbReference type="PANTHER" id="PTHR37984">
    <property type="entry name" value="PROTEIN CBG26694"/>
    <property type="match status" value="1"/>
</dbReference>
<dbReference type="InterPro" id="IPR001584">
    <property type="entry name" value="Integrase_cat-core"/>
</dbReference>
<evidence type="ECO:0000313" key="11">
    <source>
        <dbReference type="Proteomes" id="UP000678393"/>
    </source>
</evidence>
<dbReference type="InterPro" id="IPR041588">
    <property type="entry name" value="Integrase_H2C2"/>
</dbReference>
<dbReference type="Gene3D" id="3.30.420.10">
    <property type="entry name" value="Ribonuclease H-like superfamily/Ribonuclease H"/>
    <property type="match status" value="1"/>
</dbReference>
<dbReference type="SUPFAM" id="SSF53098">
    <property type="entry name" value="Ribonuclease H-like"/>
    <property type="match status" value="1"/>
</dbReference>
<dbReference type="InterPro" id="IPR041373">
    <property type="entry name" value="RT_RNaseH"/>
</dbReference>
<evidence type="ECO:0000256" key="7">
    <source>
        <dbReference type="ARBA" id="ARBA00022918"/>
    </source>
</evidence>
<dbReference type="InterPro" id="IPR043128">
    <property type="entry name" value="Rev_trsase/Diguanyl_cyclase"/>
</dbReference>